<gene>
    <name evidence="1" type="ORF">NDN08_002119</name>
</gene>
<dbReference type="Pfam" id="PF08613">
    <property type="entry name" value="Cyclin"/>
    <property type="match status" value="1"/>
</dbReference>
<dbReference type="AlphaFoldDB" id="A0AAV8USX9"/>
<dbReference type="Gene3D" id="1.10.472.10">
    <property type="entry name" value="Cyclin-like"/>
    <property type="match status" value="1"/>
</dbReference>
<sequence length="233" mass="27298">MVFELYREENRPDVQMDTLGYEKRTRPRPRRPGMYGICFEDEDVLRLTGDDLVSVLADYVEDLCSLKSGGEQTDVLLQSFGRRNQTLKIKDYILRLYKYLDCSDACYIIALVYMERLRARTRRLSSYNNANMHRIFAVSMLLAIKYLEDVCYTNDDYATVFGMRGIQEINLLEKRMLSILGFNLYISTAEYFDLKARLVRDHLYNTARPRLTFQVTRSHGVSRDACERLAQEA</sequence>
<dbReference type="PANTHER" id="PTHR15615:SF108">
    <property type="entry name" value="PROTEIN CNPPD1"/>
    <property type="match status" value="1"/>
</dbReference>
<dbReference type="EMBL" id="JAMWBK010000004">
    <property type="protein sequence ID" value="KAJ8905613.1"/>
    <property type="molecule type" value="Genomic_DNA"/>
</dbReference>
<dbReference type="PANTHER" id="PTHR15615">
    <property type="match status" value="1"/>
</dbReference>
<protein>
    <recommendedName>
        <fullName evidence="3">Cyclin</fullName>
    </recommendedName>
</protein>
<dbReference type="Proteomes" id="UP001157974">
    <property type="component" value="Unassembled WGS sequence"/>
</dbReference>
<comment type="caution">
    <text evidence="1">The sequence shown here is derived from an EMBL/GenBank/DDBJ whole genome shotgun (WGS) entry which is preliminary data.</text>
</comment>
<name>A0AAV8USX9_9RHOD</name>
<reference evidence="1 2" key="1">
    <citation type="journal article" date="2023" name="Nat. Commun.">
        <title>Origin of minicircular mitochondrial genomes in red algae.</title>
        <authorList>
            <person name="Lee Y."/>
            <person name="Cho C.H."/>
            <person name="Lee Y.M."/>
            <person name="Park S.I."/>
            <person name="Yang J.H."/>
            <person name="West J.A."/>
            <person name="Bhattacharya D."/>
            <person name="Yoon H.S."/>
        </authorList>
    </citation>
    <scope>NUCLEOTIDE SEQUENCE [LARGE SCALE GENOMIC DNA]</scope>
    <source>
        <strain evidence="1 2">CCMP1338</strain>
        <tissue evidence="1">Whole cell</tissue>
    </source>
</reference>
<dbReference type="SUPFAM" id="SSF47954">
    <property type="entry name" value="Cyclin-like"/>
    <property type="match status" value="1"/>
</dbReference>
<dbReference type="GO" id="GO:0019901">
    <property type="term" value="F:protein kinase binding"/>
    <property type="evidence" value="ECO:0007669"/>
    <property type="project" value="InterPro"/>
</dbReference>
<dbReference type="InterPro" id="IPR013922">
    <property type="entry name" value="Cyclin_PHO80-like"/>
</dbReference>
<proteinExistence type="predicted"/>
<evidence type="ECO:0000313" key="2">
    <source>
        <dbReference type="Proteomes" id="UP001157974"/>
    </source>
</evidence>
<evidence type="ECO:0000313" key="1">
    <source>
        <dbReference type="EMBL" id="KAJ8905613.1"/>
    </source>
</evidence>
<accession>A0AAV8USX9</accession>
<evidence type="ECO:0008006" key="3">
    <source>
        <dbReference type="Google" id="ProtNLM"/>
    </source>
</evidence>
<dbReference type="InterPro" id="IPR036915">
    <property type="entry name" value="Cyclin-like_sf"/>
</dbReference>
<keyword evidence="2" id="KW-1185">Reference proteome</keyword>
<organism evidence="1 2">
    <name type="scientific">Rhodosorus marinus</name>
    <dbReference type="NCBI Taxonomy" id="101924"/>
    <lineage>
        <taxon>Eukaryota</taxon>
        <taxon>Rhodophyta</taxon>
        <taxon>Stylonematophyceae</taxon>
        <taxon>Stylonematales</taxon>
        <taxon>Stylonemataceae</taxon>
        <taxon>Rhodosorus</taxon>
    </lineage>
</organism>